<dbReference type="InterPro" id="IPR035966">
    <property type="entry name" value="PKF_sf"/>
</dbReference>
<dbReference type="InterPro" id="IPR050929">
    <property type="entry name" value="PFKA"/>
</dbReference>
<sequence length="285" mass="32711">MGCCLRRIVMRNLWSSFIGVVSYEILLLCNLRVLAWLNGGDGSDADNSDIKLFRRPTLKITSEPSDVSTGIVEGAQSEQENGLGFGKLWVFTVVIKRHFELLMTKGYSIIYNRKRWILEFIEKQIKLNGHMVIVLAEEQGKTWNLTDASDNKLLKDVTSGYHKASSMVMNLKYVDPAYMIRTVSTNASNTVYFRLLAQSVVHGAVAGYTSYISSLINRRQTYIPYSRIKYKQNNVVITDRVWTRLIFLGPKDIIKEKKELPEKPLLKVKTVMEFSIFLWLLKINK</sequence>
<evidence type="ECO:0000256" key="2">
    <source>
        <dbReference type="SAM" id="Phobius"/>
    </source>
</evidence>
<evidence type="ECO:0000313" key="3">
    <source>
        <dbReference type="EMBL" id="KAH0890460.1"/>
    </source>
</evidence>
<keyword evidence="4" id="KW-1185">Reference proteome</keyword>
<organism evidence="3 4">
    <name type="scientific">Brassica napus</name>
    <name type="common">Rape</name>
    <dbReference type="NCBI Taxonomy" id="3708"/>
    <lineage>
        <taxon>Eukaryota</taxon>
        <taxon>Viridiplantae</taxon>
        <taxon>Streptophyta</taxon>
        <taxon>Embryophyta</taxon>
        <taxon>Tracheophyta</taxon>
        <taxon>Spermatophyta</taxon>
        <taxon>Magnoliopsida</taxon>
        <taxon>eudicotyledons</taxon>
        <taxon>Gunneridae</taxon>
        <taxon>Pentapetalae</taxon>
        <taxon>rosids</taxon>
        <taxon>malvids</taxon>
        <taxon>Brassicales</taxon>
        <taxon>Brassicaceae</taxon>
        <taxon>Brassiceae</taxon>
        <taxon>Brassica</taxon>
    </lineage>
</organism>
<evidence type="ECO:0000256" key="1">
    <source>
        <dbReference type="ARBA" id="ARBA00022533"/>
    </source>
</evidence>
<dbReference type="EMBL" id="JAGKQM010000013">
    <property type="protein sequence ID" value="KAH0890460.1"/>
    <property type="molecule type" value="Genomic_DNA"/>
</dbReference>
<dbReference type="SUPFAM" id="SSF53784">
    <property type="entry name" value="Phosphofructokinase"/>
    <property type="match status" value="1"/>
</dbReference>
<proteinExistence type="predicted"/>
<accession>A0ABQ8AD48</accession>
<dbReference type="Proteomes" id="UP000824890">
    <property type="component" value="Unassembled WGS sequence"/>
</dbReference>
<evidence type="ECO:0000313" key="4">
    <source>
        <dbReference type="Proteomes" id="UP000824890"/>
    </source>
</evidence>
<name>A0ABQ8AD48_BRANA</name>
<dbReference type="Gene3D" id="3.40.50.460">
    <property type="entry name" value="Phosphofructokinase domain"/>
    <property type="match status" value="1"/>
</dbReference>
<keyword evidence="2" id="KW-1133">Transmembrane helix</keyword>
<comment type="caution">
    <text evidence="3">The sequence shown here is derived from an EMBL/GenBank/DDBJ whole genome shotgun (WGS) entry which is preliminary data.</text>
</comment>
<reference evidence="3 4" key="1">
    <citation type="submission" date="2021-05" db="EMBL/GenBank/DDBJ databases">
        <title>Genome Assembly of Synthetic Allotetraploid Brassica napus Reveals Homoeologous Exchanges between Subgenomes.</title>
        <authorList>
            <person name="Davis J.T."/>
        </authorList>
    </citation>
    <scope>NUCLEOTIDE SEQUENCE [LARGE SCALE GENOMIC DNA]</scope>
    <source>
        <strain evidence="4">cv. Da-Ae</strain>
        <tissue evidence="3">Seedling</tissue>
    </source>
</reference>
<protein>
    <submittedName>
        <fullName evidence="3">Uncharacterized protein</fullName>
    </submittedName>
</protein>
<keyword evidence="1" id="KW-0021">Allosteric enzyme</keyword>
<feature type="transmembrane region" description="Helical" evidence="2">
    <location>
        <begin position="12"/>
        <end position="37"/>
    </location>
</feature>
<keyword evidence="2" id="KW-0812">Transmembrane</keyword>
<keyword evidence="2" id="KW-0472">Membrane</keyword>
<gene>
    <name evidence="3" type="ORF">HID58_052889</name>
</gene>
<dbReference type="PANTHER" id="PTHR45770">
    <property type="entry name" value="ATP-DEPENDENT 6-PHOSPHOFRUCTOKINASE 1"/>
    <property type="match status" value="1"/>
</dbReference>